<dbReference type="OrthoDB" id="5529877at2759"/>
<evidence type="ECO:0000313" key="2">
    <source>
        <dbReference type="Proteomes" id="UP001151516"/>
    </source>
</evidence>
<gene>
    <name evidence="1" type="ORF">IWW39_003872</name>
</gene>
<dbReference type="AlphaFoldDB" id="A0A9W8GI83"/>
<evidence type="ECO:0000313" key="1">
    <source>
        <dbReference type="EMBL" id="KAJ2686092.1"/>
    </source>
</evidence>
<comment type="caution">
    <text evidence="1">The sequence shown here is derived from an EMBL/GenBank/DDBJ whole genome shotgun (WGS) entry which is preliminary data.</text>
</comment>
<keyword evidence="2" id="KW-1185">Reference proteome</keyword>
<organism evidence="1 2">
    <name type="scientific">Coemansia spiralis</name>
    <dbReference type="NCBI Taxonomy" id="417178"/>
    <lineage>
        <taxon>Eukaryota</taxon>
        <taxon>Fungi</taxon>
        <taxon>Fungi incertae sedis</taxon>
        <taxon>Zoopagomycota</taxon>
        <taxon>Kickxellomycotina</taxon>
        <taxon>Kickxellomycetes</taxon>
        <taxon>Kickxellales</taxon>
        <taxon>Kickxellaceae</taxon>
        <taxon>Coemansia</taxon>
    </lineage>
</organism>
<proteinExistence type="predicted"/>
<accession>A0A9W8GI83</accession>
<dbReference type="EMBL" id="JANBTX010000122">
    <property type="protein sequence ID" value="KAJ2686092.1"/>
    <property type="molecule type" value="Genomic_DNA"/>
</dbReference>
<sequence>MRTLSAFQLLPSHIVRLIVDHVSGSSRIRFSGVGLHSDLGRELEMPLLWVCHNFRDFVYRRYCRQYELDLASNTGETVVKRTSWPKRLRKVDHETNLLAKELTIHLGVRDIYAGKSLQLLSQAPYVGCAFPLVRKLSFDILACNVPKLVNDYPPNTATNIVAFVQRIKEMAPATSEIYVTNDDELGKLLQRQNACLADLIKRLFEIVETTTISFYDSLKFDCIDKENIRNLVRLKCSTHRHEDMVLSLIRRNAQTLRAIDIFAFAAFDFTGVVRNPDDGKYLEYPCLHRLKFISPNHTLVSKPSPLEGAVPFPCLRFLQLECDYPFGDDVVFRGNSSTLEYLALVPSVKLVEVLGRYKIFTPTSHPKLGCVVIEVLSNFSRRAFDSADAYLRFALSIAPGASVRVVPSLSRYGVDISPELPRLYGYVSIQVLHLVGTDISLLGAIALIKALPLLSDLNVSAPTLGELSESFQEDELPDHLRTTYAPMGRRLRCLYIYNKCNFNDLATCMLLLALICPNFDYVVVTSAYRGMLMEAMRKRIEKPLFSSYAPRLRRLLFNGWNGKQG</sequence>
<reference evidence="1" key="1">
    <citation type="submission" date="2022-07" db="EMBL/GenBank/DDBJ databases">
        <title>Phylogenomic reconstructions and comparative analyses of Kickxellomycotina fungi.</title>
        <authorList>
            <person name="Reynolds N.K."/>
            <person name="Stajich J.E."/>
            <person name="Barry K."/>
            <person name="Grigoriev I.V."/>
            <person name="Crous P."/>
            <person name="Smith M.E."/>
        </authorList>
    </citation>
    <scope>NUCLEOTIDE SEQUENCE</scope>
    <source>
        <strain evidence="1">CBS 109367</strain>
    </source>
</reference>
<dbReference type="Proteomes" id="UP001151516">
    <property type="component" value="Unassembled WGS sequence"/>
</dbReference>
<protein>
    <submittedName>
        <fullName evidence="1">Uncharacterized protein</fullName>
    </submittedName>
</protein>
<name>A0A9W8GI83_9FUNG</name>